<protein>
    <submittedName>
        <fullName evidence="2">Uncharacterized protein</fullName>
    </submittedName>
</protein>
<evidence type="ECO:0000313" key="3">
    <source>
        <dbReference type="Proteomes" id="UP000298693"/>
    </source>
</evidence>
<evidence type="ECO:0000313" key="2">
    <source>
        <dbReference type="EMBL" id="QCO16985.1"/>
    </source>
</evidence>
<proteinExistence type="predicted"/>
<dbReference type="InterPro" id="IPR011990">
    <property type="entry name" value="TPR-like_helical_dom_sf"/>
</dbReference>
<dbReference type="Proteomes" id="UP000298693">
    <property type="component" value="Plasmid p1"/>
</dbReference>
<evidence type="ECO:0000256" key="1">
    <source>
        <dbReference type="SAM" id="MobiDB-lite"/>
    </source>
</evidence>
<dbReference type="EMBL" id="CP032346">
    <property type="protein sequence ID" value="QCO16985.1"/>
    <property type="molecule type" value="Genomic_DNA"/>
</dbReference>
<organism evidence="2 3">
    <name type="scientific">Azospirillum brasilense</name>
    <dbReference type="NCBI Taxonomy" id="192"/>
    <lineage>
        <taxon>Bacteria</taxon>
        <taxon>Pseudomonadati</taxon>
        <taxon>Pseudomonadota</taxon>
        <taxon>Alphaproteobacteria</taxon>
        <taxon>Rhodospirillales</taxon>
        <taxon>Azospirillaceae</taxon>
        <taxon>Azospirillum</taxon>
    </lineage>
</organism>
<name>A0A4D8R0K3_AZOBR</name>
<keyword evidence="2" id="KW-0614">Plasmid</keyword>
<reference evidence="2 3" key="1">
    <citation type="submission" date="2018-09" db="EMBL/GenBank/DDBJ databases">
        <title>Whole genome based analysis of evolution and adaptive divergence in Indian and Brazilian strains of Azospirillum brasilense.</title>
        <authorList>
            <person name="Singh C."/>
            <person name="Tripathi A.K."/>
        </authorList>
    </citation>
    <scope>NUCLEOTIDE SEQUENCE [LARGE SCALE GENOMIC DNA]</scope>
    <source>
        <strain evidence="2 3">MTCC4039</strain>
        <plasmid evidence="2 3">p1</plasmid>
    </source>
</reference>
<gene>
    <name evidence="2" type="ORF">D3869_16985</name>
</gene>
<dbReference type="SUPFAM" id="SSF48452">
    <property type="entry name" value="TPR-like"/>
    <property type="match status" value="1"/>
</dbReference>
<geneLocation type="plasmid" evidence="2">
    <name>p1</name>
</geneLocation>
<feature type="region of interest" description="Disordered" evidence="1">
    <location>
        <begin position="1223"/>
        <end position="1243"/>
    </location>
</feature>
<dbReference type="Gene3D" id="1.25.40.10">
    <property type="entry name" value="Tetratricopeptide repeat domain"/>
    <property type="match status" value="1"/>
</dbReference>
<feature type="region of interest" description="Disordered" evidence="1">
    <location>
        <begin position="2176"/>
        <end position="2203"/>
    </location>
</feature>
<sequence>MATGGAGAHLESRVAADCLASVLVGGAVRGLPDHVARAVRVQRAYEGHPLDDVIVDADGAGGPAALSLQVKRSLTFGDNPLFHEVMKQCWDTFSAAGFRQERDRFGPAIGTATGADDDRRTVLEWARQSADAADFHGRIRAPGVANDRMRTFVSTVRASLDKAAGSTIDDDACWRFLKHFVLVHVDFEHESSSRDHQNAVDRLRPALEPWEAGRVADLWQALVAKADAMMAAAGSADRAALMEELGGRFTLVGGRGAPTAGGPLSPGATATWTGASGGGETVDASGAGAGASALLDAQMTAQLLALTVLQKRVVGQAAAQIEQAIDRIRRGDGSAVEGELHDLRADPAVWTALPPADKAKLFRLLASLRLRADDMATAERLADEADGLAPPSDEPRLRALIALHRHGAEAALAILGPPAGRDGAHLAAGLLIEAGDLDAAADLLATHARLTPPDAETWRLRALLALERNDRDGAVAAIREAEALAPDWPAVQEAAGRVRYARAVSPAVPPTALRGPNPLDPDLVHEDETARVLLDEAERAFARRLERALDERDRAETETWRLAVLAARRHRRKEAEAYARTLLRDDPSHWGAIAWSLAEDFVMDHTGALRALTNRLEGGRGEIAHLVVAFWLHLAEGRTDEASRLLEEHARRFQRPGERALLDVWQRRLSADATAAAESEPMPVRLGSALEQARETGDWEPIAPLLAALDDEEHAPLLMSACRALAAAGRWMDITPHIDALEHRIGTAAALRLAAFAANNTGAPSKALALIETYRRASASPSLPADLRRLRIVALQATGDVASGLHEAAELAAVSGDPADRILQAEIAVRIGDLTVPELVMRDPAVLPVLAAEQAVQWAGRLAPVAPDTSRKLLDHAVARGLPDDAIPFALNQGLRLAADDVVRRLMPELARLAVTGGDSLVRAVSIDEIPDLLADARRQAEDLSGRYARGEMPVHILAPRMGAGFAALFGRGGTDTAPVGRDRPPLFFRYGGREATATGVSLADPLHVDTTALLLADGIGLLDVLEEAGIALHLPPSLPQAILHLEVHADDHQPDHTAAQEAIRRAVADGRARAIDSDAAPVGNDPRAWRVVHGADIAGETTIEPSGVGLLPVRGVADALLAGGRLDPDRHARVIERLGAGAGAAPAMLPRLGDRLDCEYNTLESLTVAGGLEEALAGFDLGVDRQYLDYAASGIAALEERRALAARLRRLRQRIVDRLGSGTWHTSPARGPAADEDDAGPGETTAIEACLRDLLRIPADETATLWIDDRFVSRHLQAEGHAIVGVADVLDALRAAGRIDGPRYFEFLLRLRRARAHFLPATAEEVLHHLAAAPSGGSGIVETPALRALRQSFADALLLEEHWSVPDADPLSERHGELLLALRASRLFDETLIAIWERPDLDAARREAWSDWAWSALRAHRFARVPRAGDEAAARVVAVQHLAAPFALTIRLFALRDAAKQRRYRELVAWLERRVLAPALEADPGLADEVAAALARLLAGTLASDAGLEGADGRRLWRAFLGRFIDVLPEAIRERLHEDVRFTAAVGLRIHHLISLEGLTFERDDFWSAVARARSGRTAALRSADGKAEVRIAPPRRTGAGGYAVTGAIRIRLADDPAFALLATSAAVRRHALEGHPDWFDGPAAERASLIAAIAEEPAPAMRMRLVMERRDRSVPYRRAQQQQALQARRPMDLAPSEAGDLLLHLRLGPLDEPPAETLARAARRLVDEVGPAEAVWRLCGLPVPPPDPIVECFAALEPQERDRVLGDLAGEVAGPVGRLQVVALMRRFGHSRLGNEVDRLLADWRNASDAFAAVLRWMAAQHGDAPEWRGVPGPYRLVLIWTHAHQIADALLAAGIPRDDIVAFFSRPARVRRLERTLTTEAGYDDSLLEPTLLLDGAALLFHGLASALGSEGDAVLTPERRARLATLLLIDVEQGIPWPTLLRDIRGLNDPFGSFLGARPEGWLDGVDVGWARIDEARAAARAAIVARPEDADGWTSAVLTGLDREPACSDLADALACLDLVTLAMTDADDHAGFVLRTAAGLAARSGPEAIRCFEDALIAAAAALAERHHGPVLPQAEARDGTPAGAAQRLIEALGALSAHPSPRQAVEHLANGLLRLARAWPNAIPFGATSPNASSICSHSRSAVLSGTHTSTFARVHDRSCLGACRGASWRPPSAEARRLTRRAPRPEDERSSSQNIATEWELPCHRSIASWSAADIMPRMTRSFGNSLAGSLGSTS</sequence>
<accession>A0A4D8R0K3</accession>